<evidence type="ECO:0000259" key="7">
    <source>
        <dbReference type="Pfam" id="PF07282"/>
    </source>
</evidence>
<keyword evidence="2" id="KW-0815">Transposition</keyword>
<evidence type="ECO:0000256" key="5">
    <source>
        <dbReference type="SAM" id="MobiDB-lite"/>
    </source>
</evidence>
<evidence type="ECO:0000256" key="1">
    <source>
        <dbReference type="ARBA" id="ARBA00008761"/>
    </source>
</evidence>
<keyword evidence="3" id="KW-0238">DNA-binding</keyword>
<evidence type="ECO:0008006" key="10">
    <source>
        <dbReference type="Google" id="ProtNLM"/>
    </source>
</evidence>
<feature type="region of interest" description="Disordered" evidence="5">
    <location>
        <begin position="223"/>
        <end position="249"/>
    </location>
</feature>
<dbReference type="NCBIfam" id="NF040570">
    <property type="entry name" value="guided_TnpB"/>
    <property type="match status" value="1"/>
</dbReference>
<evidence type="ECO:0000256" key="3">
    <source>
        <dbReference type="ARBA" id="ARBA00023125"/>
    </source>
</evidence>
<protein>
    <recommendedName>
        <fullName evidence="10">Transposase</fullName>
    </recommendedName>
</protein>
<dbReference type="NCBIfam" id="TIGR01766">
    <property type="entry name" value="IS200/IS605 family accessory protein TnpB-like domain"/>
    <property type="match status" value="1"/>
</dbReference>
<dbReference type="Pfam" id="PF01385">
    <property type="entry name" value="OrfB_IS605"/>
    <property type="match status" value="1"/>
</dbReference>
<feature type="region of interest" description="Disordered" evidence="5">
    <location>
        <begin position="400"/>
        <end position="462"/>
    </location>
</feature>
<proteinExistence type="inferred from homology"/>
<reference evidence="9" key="1">
    <citation type="journal article" date="2019" name="Int. J. Syst. Evol. Microbiol.">
        <title>The Global Catalogue of Microorganisms (GCM) 10K type strain sequencing project: providing services to taxonomists for standard genome sequencing and annotation.</title>
        <authorList>
            <consortium name="The Broad Institute Genomics Platform"/>
            <consortium name="The Broad Institute Genome Sequencing Center for Infectious Disease"/>
            <person name="Wu L."/>
            <person name="Ma J."/>
        </authorList>
    </citation>
    <scope>NUCLEOTIDE SEQUENCE [LARGE SCALE GENOMIC DNA]</scope>
    <source>
        <strain evidence="9">JCM 17938</strain>
    </source>
</reference>
<accession>A0ABP8TYU7</accession>
<comment type="caution">
    <text evidence="8">The sequence shown here is derived from an EMBL/GenBank/DDBJ whole genome shotgun (WGS) entry which is preliminary data.</text>
</comment>
<feature type="domain" description="Cas12f1-like TNB" evidence="7">
    <location>
        <begin position="317"/>
        <end position="378"/>
    </location>
</feature>
<organism evidence="8 9">
    <name type="scientific">Actinoallomurus liliacearum</name>
    <dbReference type="NCBI Taxonomy" id="1080073"/>
    <lineage>
        <taxon>Bacteria</taxon>
        <taxon>Bacillati</taxon>
        <taxon>Actinomycetota</taxon>
        <taxon>Actinomycetes</taxon>
        <taxon>Streptosporangiales</taxon>
        <taxon>Thermomonosporaceae</taxon>
        <taxon>Actinoallomurus</taxon>
    </lineage>
</organism>
<name>A0ABP8TYU7_9ACTN</name>
<evidence type="ECO:0000256" key="4">
    <source>
        <dbReference type="ARBA" id="ARBA00023172"/>
    </source>
</evidence>
<sequence length="462" mass="51741">MRTARVGLRVTPAQRRRCFGLLLAAGDVWACALDMNRWRRQRGLAPITNFQQLCRELHKAGPGAFGDLNSPCAEGVLRRYSDAWFATAKRRADGDASARFPRRKRRLLPVRFRYGSFAIDGQRLRLAVARGRLPLWVRLDRELPYPVGQIRSVTLLNEGARLFVEVTAEVPVATYAPGTEPDPGRVAGVDLGVIHPYAVAGPEGEGLLVSGRAMRAEAHLHLKDTKHRRRAVAQRAPKPGQAGSRRWRKYRARQRKLEARHKRRIKQAQHEAAEQVVQWAVERRVGTLRVGDPRGVLELKAGRRHNQRLRDWRPGYLIRCLKDKAEQAGIRVELVDERGTSSTCPSCGRRVPKPAGRRFTCMHCGFSGHRDLVGGANIARRDPGGPITTMKRNPFPVVITHRRAGRHLPGAGPSRRDPRRRPHHGTAQGSPGRPRPAPPPQWGVARPEARINQHGRPTTNVA</sequence>
<feature type="domain" description="Probable transposase IS891/IS1136/IS1341" evidence="6">
    <location>
        <begin position="172"/>
        <end position="295"/>
    </location>
</feature>
<gene>
    <name evidence="8" type="ORF">GCM10023195_78500</name>
</gene>
<comment type="similarity">
    <text evidence="1">In the C-terminal section; belongs to the transposase 35 family.</text>
</comment>
<evidence type="ECO:0000313" key="8">
    <source>
        <dbReference type="EMBL" id="GAA4617570.1"/>
    </source>
</evidence>
<evidence type="ECO:0000256" key="2">
    <source>
        <dbReference type="ARBA" id="ARBA00022578"/>
    </source>
</evidence>
<keyword evidence="9" id="KW-1185">Reference proteome</keyword>
<evidence type="ECO:0000313" key="9">
    <source>
        <dbReference type="Proteomes" id="UP001500212"/>
    </source>
</evidence>
<dbReference type="InterPro" id="IPR010095">
    <property type="entry name" value="Cas12f1-like_TNB"/>
</dbReference>
<evidence type="ECO:0000259" key="6">
    <source>
        <dbReference type="Pfam" id="PF01385"/>
    </source>
</evidence>
<dbReference type="EMBL" id="BAABHJ010000040">
    <property type="protein sequence ID" value="GAA4617570.1"/>
    <property type="molecule type" value="Genomic_DNA"/>
</dbReference>
<keyword evidence="4" id="KW-0233">DNA recombination</keyword>
<dbReference type="Proteomes" id="UP001500212">
    <property type="component" value="Unassembled WGS sequence"/>
</dbReference>
<dbReference type="InterPro" id="IPR001959">
    <property type="entry name" value="Transposase"/>
</dbReference>
<dbReference type="Pfam" id="PF07282">
    <property type="entry name" value="Cas12f1-like_TNB"/>
    <property type="match status" value="1"/>
</dbReference>